<dbReference type="KEGG" id="mhd:Marky_0876"/>
<evidence type="ECO:0000256" key="1">
    <source>
        <dbReference type="SAM" id="SignalP"/>
    </source>
</evidence>
<organism evidence="3 4">
    <name type="scientific">Marinithermus hydrothermalis (strain DSM 14884 / JCM 11576 / T1)</name>
    <dbReference type="NCBI Taxonomy" id="869210"/>
    <lineage>
        <taxon>Bacteria</taxon>
        <taxon>Thermotogati</taxon>
        <taxon>Deinococcota</taxon>
        <taxon>Deinococci</taxon>
        <taxon>Thermales</taxon>
        <taxon>Thermaceae</taxon>
        <taxon>Marinithermus</taxon>
    </lineage>
</organism>
<dbReference type="Proteomes" id="UP000007030">
    <property type="component" value="Chromosome"/>
</dbReference>
<feature type="domain" description="SCP" evidence="2">
    <location>
        <begin position="26"/>
        <end position="146"/>
    </location>
</feature>
<dbReference type="OrthoDB" id="9783944at2"/>
<reference evidence="3 4" key="1">
    <citation type="journal article" date="2012" name="Stand. Genomic Sci.">
        <title>Complete genome sequence of the aerobic, heterotroph Marinithermus hydrothermalis type strain (T1(T)) from a deep-sea hydrothermal vent chimney.</title>
        <authorList>
            <person name="Copeland A."/>
            <person name="Gu W."/>
            <person name="Yasawong M."/>
            <person name="Lapidus A."/>
            <person name="Lucas S."/>
            <person name="Deshpande S."/>
            <person name="Pagani I."/>
            <person name="Tapia R."/>
            <person name="Cheng J.F."/>
            <person name="Goodwin L.A."/>
            <person name="Pitluck S."/>
            <person name="Liolios K."/>
            <person name="Ivanova N."/>
            <person name="Mavromatis K."/>
            <person name="Mikhailova N."/>
            <person name="Pati A."/>
            <person name="Chen A."/>
            <person name="Palaniappan K."/>
            <person name="Land M."/>
            <person name="Pan C."/>
            <person name="Brambilla E.M."/>
            <person name="Rohde M."/>
            <person name="Tindall B.J."/>
            <person name="Sikorski J."/>
            <person name="Goker M."/>
            <person name="Detter J.C."/>
            <person name="Bristow J."/>
            <person name="Eisen J.A."/>
            <person name="Markowitz V."/>
            <person name="Hugenholtz P."/>
            <person name="Kyrpides N.C."/>
            <person name="Klenk H.P."/>
            <person name="Woyke T."/>
        </authorList>
    </citation>
    <scope>NUCLEOTIDE SEQUENCE [LARGE SCALE GENOMIC DNA]</scope>
    <source>
        <strain evidence="4">DSM 14884 / JCM 11576 / T1</strain>
    </source>
</reference>
<keyword evidence="4" id="KW-1185">Reference proteome</keyword>
<feature type="chain" id="PRO_5003283974" evidence="1">
    <location>
        <begin position="18"/>
        <end position="318"/>
    </location>
</feature>
<dbReference type="Gene3D" id="3.40.33.10">
    <property type="entry name" value="CAP"/>
    <property type="match status" value="1"/>
</dbReference>
<protein>
    <submittedName>
        <fullName evidence="3">SCP-like extracellular</fullName>
    </submittedName>
</protein>
<accession>F2NP34</accession>
<evidence type="ECO:0000313" key="3">
    <source>
        <dbReference type="EMBL" id="AEB11622.1"/>
    </source>
</evidence>
<dbReference type="Pfam" id="PF00188">
    <property type="entry name" value="CAP"/>
    <property type="match status" value="1"/>
</dbReference>
<feature type="signal peptide" evidence="1">
    <location>
        <begin position="1"/>
        <end position="17"/>
    </location>
</feature>
<dbReference type="eggNOG" id="COG2340">
    <property type="taxonomic scope" value="Bacteria"/>
</dbReference>
<keyword evidence="1" id="KW-0732">Signal</keyword>
<dbReference type="SUPFAM" id="SSF55797">
    <property type="entry name" value="PR-1-like"/>
    <property type="match status" value="1"/>
</dbReference>
<dbReference type="InterPro" id="IPR035940">
    <property type="entry name" value="CAP_sf"/>
</dbReference>
<dbReference type="AlphaFoldDB" id="F2NP34"/>
<dbReference type="RefSeq" id="WP_013703672.1">
    <property type="nucleotide sequence ID" value="NC_015387.1"/>
</dbReference>
<dbReference type="InterPro" id="IPR014044">
    <property type="entry name" value="CAP_dom"/>
</dbReference>
<sequence>MRRVLVCLVLFVTSAWAQTPLELEVLRLTNLERARVGLPPLVWDARAYAAAQRHAKDMLERGFFSHVNPEGLDAADRMRQAGVLEVTVGENLAFFEHVPDEAVPGEAVRGWMESPGHRANLLSAEFTHVGIAMARLGDRVMVVQNFLARPFPLEVRRDPGVRVRVGELVIEGPAATRVGVFVEGLFVTAFDPPRVQGVLEVLPGSEVVLAVEEGGAYYAACSFTLPETRCDARELRVRLAYREEVREGVRLQLTLPQGAYLIARGEEPTPLVRANGPLTLEAPFSWRAVWVGALEGRSVQYTHRVPLQPSEAMWTAGP</sequence>
<name>F2NP34_MARHT</name>
<gene>
    <name evidence="3" type="ordered locus">Marky_0876</name>
</gene>
<dbReference type="CDD" id="cd05379">
    <property type="entry name" value="CAP_bacterial"/>
    <property type="match status" value="1"/>
</dbReference>
<dbReference type="HOGENOM" id="CLU_933200_0_0_0"/>
<proteinExistence type="predicted"/>
<dbReference type="PANTHER" id="PTHR31157:SF1">
    <property type="entry name" value="SCP DOMAIN-CONTAINING PROTEIN"/>
    <property type="match status" value="1"/>
</dbReference>
<dbReference type="STRING" id="869210.Marky_0876"/>
<dbReference type="PANTHER" id="PTHR31157">
    <property type="entry name" value="SCP DOMAIN-CONTAINING PROTEIN"/>
    <property type="match status" value="1"/>
</dbReference>
<dbReference type="EMBL" id="CP002630">
    <property type="protein sequence ID" value="AEB11622.1"/>
    <property type="molecule type" value="Genomic_DNA"/>
</dbReference>
<evidence type="ECO:0000259" key="2">
    <source>
        <dbReference type="Pfam" id="PF00188"/>
    </source>
</evidence>
<evidence type="ECO:0000313" key="4">
    <source>
        <dbReference type="Proteomes" id="UP000007030"/>
    </source>
</evidence>